<gene>
    <name evidence="1" type="ORF">K4L44_07010</name>
</gene>
<dbReference type="Proteomes" id="UP000826212">
    <property type="component" value="Chromosome"/>
</dbReference>
<reference evidence="1" key="1">
    <citation type="submission" date="2021-08" db="EMBL/GenBank/DDBJ databases">
        <title>Novel anaerobic bacterium isolated from sea squirt in East Sea, Republic of Korea.</title>
        <authorList>
            <person name="Nguyen T.H."/>
            <person name="Li Z."/>
            <person name="Lee Y.-J."/>
            <person name="Ko J."/>
            <person name="Kim S.-G."/>
        </authorList>
    </citation>
    <scope>NUCLEOTIDE SEQUENCE</scope>
    <source>
        <strain evidence="1">KCTC 25031</strain>
    </source>
</reference>
<dbReference type="EMBL" id="CP081303">
    <property type="protein sequence ID" value="QZE15576.1"/>
    <property type="molecule type" value="Genomic_DNA"/>
</dbReference>
<evidence type="ECO:0000313" key="2">
    <source>
        <dbReference type="Proteomes" id="UP000826212"/>
    </source>
</evidence>
<accession>A0AC61NIL9</accession>
<name>A0AC61NIL9_9BACT</name>
<sequence length="299" mass="33550">MKPTLLILAAGMGSRYGGLKQLDAFGPSGETILEYSIYDAIRAGFGKVVFVIRKSFSEEFKTKFASKLEGKIEVEYVYQELDNLPEGFSLPEGRVKPWGTGHAVLVAKDVIKEPFAIINADDFYGKDAFVELSQYLSSCTKQSEYCMVGYHLHKTLSDFGSVSRGVCKTDDNDMLVEITERTKIVGEEDGIYYYEGDEKTALDPKTAVSMNCWAFMPGFFDYLQAGFVSFLENAGSEMKSEYFFPFEVSDQLKNNNITVKVLDSDADWFGVTYPDDKPDVLSKLNGLIQRGDYPENLWA</sequence>
<evidence type="ECO:0000313" key="1">
    <source>
        <dbReference type="EMBL" id="QZE15576.1"/>
    </source>
</evidence>
<protein>
    <submittedName>
        <fullName evidence="1">Nucleotidyltransferase</fullName>
    </submittedName>
</protein>
<keyword evidence="2" id="KW-1185">Reference proteome</keyword>
<proteinExistence type="predicted"/>
<organism evidence="1 2">
    <name type="scientific">Halosquirtibacter laminarini</name>
    <dbReference type="NCBI Taxonomy" id="3374600"/>
    <lineage>
        <taxon>Bacteria</taxon>
        <taxon>Pseudomonadati</taxon>
        <taxon>Bacteroidota</taxon>
        <taxon>Bacteroidia</taxon>
        <taxon>Marinilabiliales</taxon>
        <taxon>Prolixibacteraceae</taxon>
        <taxon>Halosquirtibacter</taxon>
    </lineage>
</organism>